<feature type="compositionally biased region" description="Polar residues" evidence="1">
    <location>
        <begin position="1"/>
        <end position="12"/>
    </location>
</feature>
<dbReference type="Proteomes" id="UP001055115">
    <property type="component" value="Unassembled WGS sequence"/>
</dbReference>
<feature type="region of interest" description="Disordered" evidence="1">
    <location>
        <begin position="1"/>
        <end position="56"/>
    </location>
</feature>
<dbReference type="AlphaFoldDB" id="A0AA37L1M4"/>
<proteinExistence type="predicted"/>
<evidence type="ECO:0000256" key="1">
    <source>
        <dbReference type="SAM" id="MobiDB-lite"/>
    </source>
</evidence>
<sequence>MLVSNAPTTSQDPAGRLRQLPLGTRLPSPPPLTEEQLERARTLGAQPLPPYPRRPLSPASLPVYGPMTYAEHMRSVEERAAEYRAF</sequence>
<keyword evidence="3" id="KW-1185">Reference proteome</keyword>
<gene>
    <name evidence="2" type="ORF">ColSpa_00484</name>
</gene>
<dbReference type="RefSeq" id="XP_049122653.1">
    <property type="nucleotide sequence ID" value="XM_049266696.1"/>
</dbReference>
<accession>A0AA37L1M4</accession>
<protein>
    <submittedName>
        <fullName evidence="2">Uncharacterized protein</fullName>
    </submittedName>
</protein>
<dbReference type="EMBL" id="BQXU01000001">
    <property type="protein sequence ID" value="GKT40303.1"/>
    <property type="molecule type" value="Genomic_DNA"/>
</dbReference>
<organism evidence="2 3">
    <name type="scientific">Colletotrichum spaethianum</name>
    <dbReference type="NCBI Taxonomy" id="700344"/>
    <lineage>
        <taxon>Eukaryota</taxon>
        <taxon>Fungi</taxon>
        <taxon>Dikarya</taxon>
        <taxon>Ascomycota</taxon>
        <taxon>Pezizomycotina</taxon>
        <taxon>Sordariomycetes</taxon>
        <taxon>Hypocreomycetidae</taxon>
        <taxon>Glomerellales</taxon>
        <taxon>Glomerellaceae</taxon>
        <taxon>Colletotrichum</taxon>
        <taxon>Colletotrichum spaethianum species complex</taxon>
    </lineage>
</organism>
<name>A0AA37L1M4_9PEZI</name>
<reference evidence="2 3" key="1">
    <citation type="submission" date="2022-03" db="EMBL/GenBank/DDBJ databases">
        <title>Genome data of Colletotrichum spp.</title>
        <authorList>
            <person name="Utami Y.D."/>
            <person name="Hiruma K."/>
        </authorList>
    </citation>
    <scope>NUCLEOTIDE SEQUENCE [LARGE SCALE GENOMIC DNA]</scope>
    <source>
        <strain evidence="2 3">MAFF 239500</strain>
    </source>
</reference>
<evidence type="ECO:0000313" key="2">
    <source>
        <dbReference type="EMBL" id="GKT40303.1"/>
    </source>
</evidence>
<dbReference type="GeneID" id="73321286"/>
<comment type="caution">
    <text evidence="2">The sequence shown here is derived from an EMBL/GenBank/DDBJ whole genome shotgun (WGS) entry which is preliminary data.</text>
</comment>
<evidence type="ECO:0000313" key="3">
    <source>
        <dbReference type="Proteomes" id="UP001055115"/>
    </source>
</evidence>